<protein>
    <submittedName>
        <fullName evidence="1">Uncharacterized protein</fullName>
    </submittedName>
</protein>
<comment type="caution">
    <text evidence="1">The sequence shown here is derived from an EMBL/GenBank/DDBJ whole genome shotgun (WGS) entry which is preliminary data.</text>
</comment>
<evidence type="ECO:0000313" key="2">
    <source>
        <dbReference type="Proteomes" id="UP001597375"/>
    </source>
</evidence>
<sequence>MQPCPYLPQAYTDRPLRHGEGRGAGFYYDALCFAQEYWIKKKPAQAILQLNKAFSADLRGDEVILKTWPQPYAALEWIMANAADGSHGFLGNPVRHFQHLATRMSGPRREIRVRRAWCCFWIARRALEGRGDFPLDGRQIAREGIHIPRDPGPV</sequence>
<name>A0ABW5D8S4_9BACT</name>
<reference evidence="2" key="1">
    <citation type="journal article" date="2019" name="Int. J. Syst. Evol. Microbiol.">
        <title>The Global Catalogue of Microorganisms (GCM) 10K type strain sequencing project: providing services to taxonomists for standard genome sequencing and annotation.</title>
        <authorList>
            <consortium name="The Broad Institute Genomics Platform"/>
            <consortium name="The Broad Institute Genome Sequencing Center for Infectious Disease"/>
            <person name="Wu L."/>
            <person name="Ma J."/>
        </authorList>
    </citation>
    <scope>NUCLEOTIDE SEQUENCE [LARGE SCALE GENOMIC DNA]</scope>
    <source>
        <strain evidence="2">CGMCC 4.7106</strain>
    </source>
</reference>
<keyword evidence="2" id="KW-1185">Reference proteome</keyword>
<proteinExistence type="predicted"/>
<organism evidence="1 2">
    <name type="scientific">Luteolibacter algae</name>
    <dbReference type="NCBI Taxonomy" id="454151"/>
    <lineage>
        <taxon>Bacteria</taxon>
        <taxon>Pseudomonadati</taxon>
        <taxon>Verrucomicrobiota</taxon>
        <taxon>Verrucomicrobiia</taxon>
        <taxon>Verrucomicrobiales</taxon>
        <taxon>Verrucomicrobiaceae</taxon>
        <taxon>Luteolibacter</taxon>
    </lineage>
</organism>
<evidence type="ECO:0000313" key="1">
    <source>
        <dbReference type="EMBL" id="MFD2257327.1"/>
    </source>
</evidence>
<dbReference type="EMBL" id="JBHUIT010000026">
    <property type="protein sequence ID" value="MFD2257327.1"/>
    <property type="molecule type" value="Genomic_DNA"/>
</dbReference>
<gene>
    <name evidence="1" type="ORF">ACFSSA_11630</name>
</gene>
<dbReference type="RefSeq" id="WP_386820613.1">
    <property type="nucleotide sequence ID" value="NZ_JBHUIT010000026.1"/>
</dbReference>
<dbReference type="Proteomes" id="UP001597375">
    <property type="component" value="Unassembled WGS sequence"/>
</dbReference>
<accession>A0ABW5D8S4</accession>